<evidence type="ECO:0000259" key="14">
    <source>
        <dbReference type="Pfam" id="PF00117"/>
    </source>
</evidence>
<dbReference type="AlphaFoldDB" id="A0A161KEY4"/>
<dbReference type="InterPro" id="IPR010139">
    <property type="entry name" value="Imidazole-glycPsynth_HisH"/>
</dbReference>
<keyword evidence="4 12" id="KW-0963">Cytoplasm</keyword>
<dbReference type="GO" id="GO:0016829">
    <property type="term" value="F:lyase activity"/>
    <property type="evidence" value="ECO:0007669"/>
    <property type="project" value="UniProtKB-KW"/>
</dbReference>
<feature type="active site" description="Nucleophile" evidence="12 13">
    <location>
        <position position="82"/>
    </location>
</feature>
<dbReference type="PIRSF" id="PIRSF000495">
    <property type="entry name" value="Amidotransf_hisH"/>
    <property type="match status" value="1"/>
</dbReference>
<dbReference type="KEGG" id="tch:CHITON_2003"/>
<organism evidence="15 16">
    <name type="scientific">Thermococcus chitonophagus</name>
    <dbReference type="NCBI Taxonomy" id="54262"/>
    <lineage>
        <taxon>Archaea</taxon>
        <taxon>Methanobacteriati</taxon>
        <taxon>Methanobacteriota</taxon>
        <taxon>Thermococci</taxon>
        <taxon>Thermococcales</taxon>
        <taxon>Thermococcaceae</taxon>
        <taxon>Thermococcus</taxon>
    </lineage>
</organism>
<dbReference type="InterPro" id="IPR017926">
    <property type="entry name" value="GATASE"/>
</dbReference>
<feature type="active site" evidence="12 13">
    <location>
        <position position="183"/>
    </location>
</feature>
<evidence type="ECO:0000256" key="1">
    <source>
        <dbReference type="ARBA" id="ARBA00004496"/>
    </source>
</evidence>
<evidence type="ECO:0000256" key="7">
    <source>
        <dbReference type="ARBA" id="ARBA00022962"/>
    </source>
</evidence>
<keyword evidence="5 12" id="KW-0028">Amino-acid biosynthesis</keyword>
<keyword evidence="9 12" id="KW-0456">Lyase</keyword>
<evidence type="ECO:0000256" key="12">
    <source>
        <dbReference type="HAMAP-Rule" id="MF_00278"/>
    </source>
</evidence>
<proteinExistence type="inferred from homology"/>
<gene>
    <name evidence="12" type="primary">hisH</name>
    <name evidence="15" type="ORF">CHITON_2003</name>
</gene>
<keyword evidence="6 12" id="KW-0378">Hydrolase</keyword>
<comment type="pathway">
    <text evidence="2 12">Amino-acid biosynthesis; L-histidine biosynthesis; L-histidine from 5-phospho-alpha-D-ribose 1-diphosphate: step 5/9.</text>
</comment>
<keyword evidence="8 12" id="KW-0368">Histidine biosynthesis</keyword>
<dbReference type="PANTHER" id="PTHR42701:SF1">
    <property type="entry name" value="IMIDAZOLE GLYCEROL PHOSPHATE SYNTHASE SUBUNIT HISH"/>
    <property type="match status" value="1"/>
</dbReference>
<dbReference type="Pfam" id="PF00117">
    <property type="entry name" value="GATase"/>
    <property type="match status" value="1"/>
</dbReference>
<comment type="subcellular location">
    <subcellularLocation>
        <location evidence="1 12">Cytoplasm</location>
    </subcellularLocation>
</comment>
<comment type="function">
    <text evidence="12">IGPS catalyzes the conversion of PRFAR and glutamine to IGP, AICAR and glutamate. The HisH subunit catalyzes the hydrolysis of glutamine to glutamate and ammonia as part of the synthesis of IGP and AICAR. The resulting ammonia molecule is channeled to the active site of HisF.</text>
</comment>
<evidence type="ECO:0000313" key="16">
    <source>
        <dbReference type="Proteomes" id="UP000093069"/>
    </source>
</evidence>
<comment type="catalytic activity">
    <reaction evidence="11 12">
        <text>L-glutamine + H2O = L-glutamate + NH4(+)</text>
        <dbReference type="Rhea" id="RHEA:15889"/>
        <dbReference type="ChEBI" id="CHEBI:15377"/>
        <dbReference type="ChEBI" id="CHEBI:28938"/>
        <dbReference type="ChEBI" id="CHEBI:29985"/>
        <dbReference type="ChEBI" id="CHEBI:58359"/>
        <dbReference type="EC" id="3.5.1.2"/>
    </reaction>
</comment>
<evidence type="ECO:0000256" key="13">
    <source>
        <dbReference type="PIRSR" id="PIRSR000495-1"/>
    </source>
</evidence>
<comment type="catalytic activity">
    <reaction evidence="10 12">
        <text>5-[(5-phospho-1-deoxy-D-ribulos-1-ylimino)methylamino]-1-(5-phospho-beta-D-ribosyl)imidazole-4-carboxamide + L-glutamine = D-erythro-1-(imidazol-4-yl)glycerol 3-phosphate + 5-amino-1-(5-phospho-beta-D-ribosyl)imidazole-4-carboxamide + L-glutamate + H(+)</text>
        <dbReference type="Rhea" id="RHEA:24793"/>
        <dbReference type="ChEBI" id="CHEBI:15378"/>
        <dbReference type="ChEBI" id="CHEBI:29985"/>
        <dbReference type="ChEBI" id="CHEBI:58278"/>
        <dbReference type="ChEBI" id="CHEBI:58359"/>
        <dbReference type="ChEBI" id="CHEBI:58475"/>
        <dbReference type="ChEBI" id="CHEBI:58525"/>
        <dbReference type="EC" id="4.3.2.10"/>
    </reaction>
</comment>
<feature type="active site" evidence="12 13">
    <location>
        <position position="185"/>
    </location>
</feature>
<dbReference type="GO" id="GO:0000107">
    <property type="term" value="F:imidazoleglycerol-phosphate synthase activity"/>
    <property type="evidence" value="ECO:0007669"/>
    <property type="project" value="UniProtKB-UniRule"/>
</dbReference>
<keyword evidence="15" id="KW-0808">Transferase</keyword>
<dbReference type="STRING" id="54262.CHITON_2003"/>
<protein>
    <recommendedName>
        <fullName evidence="12">Imidazole glycerol phosphate synthase subunit HisH</fullName>
        <ecNumber evidence="12">4.3.2.10</ecNumber>
    </recommendedName>
    <alternativeName>
        <fullName evidence="12">IGP synthase glutaminase subunit</fullName>
        <ecNumber evidence="12">3.5.1.2</ecNumber>
    </alternativeName>
    <alternativeName>
        <fullName evidence="12">IGP synthase subunit HisH</fullName>
    </alternativeName>
    <alternativeName>
        <fullName evidence="12">ImGP synthase subunit HisH</fullName>
        <shortName evidence="12">IGPS subunit HisH</shortName>
    </alternativeName>
</protein>
<dbReference type="UniPathway" id="UPA00031">
    <property type="reaction ID" value="UER00010"/>
</dbReference>
<keyword evidence="7 12" id="KW-0315">Glutamine amidotransferase</keyword>
<evidence type="ECO:0000256" key="8">
    <source>
        <dbReference type="ARBA" id="ARBA00023102"/>
    </source>
</evidence>
<dbReference type="EC" id="3.5.1.2" evidence="12"/>
<evidence type="ECO:0000256" key="6">
    <source>
        <dbReference type="ARBA" id="ARBA00022801"/>
    </source>
</evidence>
<dbReference type="Proteomes" id="UP000093069">
    <property type="component" value="Chromosome I"/>
</dbReference>
<feature type="domain" description="Glutamine amidotransferase" evidence="14">
    <location>
        <begin position="43"/>
        <end position="198"/>
    </location>
</feature>
<evidence type="ECO:0000256" key="4">
    <source>
        <dbReference type="ARBA" id="ARBA00022490"/>
    </source>
</evidence>
<evidence type="ECO:0000256" key="5">
    <source>
        <dbReference type="ARBA" id="ARBA00022605"/>
    </source>
</evidence>
<evidence type="ECO:0000256" key="2">
    <source>
        <dbReference type="ARBA" id="ARBA00005091"/>
    </source>
</evidence>
<dbReference type="EMBL" id="LN999010">
    <property type="protein sequence ID" value="CUX78782.1"/>
    <property type="molecule type" value="Genomic_DNA"/>
</dbReference>
<dbReference type="GO" id="GO:0004359">
    <property type="term" value="F:glutaminase activity"/>
    <property type="evidence" value="ECO:0007669"/>
    <property type="project" value="UniProtKB-EC"/>
</dbReference>
<dbReference type="CDD" id="cd01748">
    <property type="entry name" value="GATase1_IGP_Synthase"/>
    <property type="match status" value="1"/>
</dbReference>
<dbReference type="FunFam" id="3.40.50.880:FF:000009">
    <property type="entry name" value="Imidazole glycerol phosphate synthase subunit HisH"/>
    <property type="match status" value="1"/>
</dbReference>
<dbReference type="SUPFAM" id="SSF52317">
    <property type="entry name" value="Class I glutamine amidotransferase-like"/>
    <property type="match status" value="1"/>
</dbReference>
<dbReference type="NCBIfam" id="TIGR01855">
    <property type="entry name" value="IMP_synth_hisH"/>
    <property type="match status" value="1"/>
</dbReference>
<name>A0A161KEY4_9EURY</name>
<evidence type="ECO:0000256" key="11">
    <source>
        <dbReference type="ARBA" id="ARBA00049534"/>
    </source>
</evidence>
<dbReference type="GO" id="GO:0000105">
    <property type="term" value="P:L-histidine biosynthetic process"/>
    <property type="evidence" value="ECO:0007669"/>
    <property type="project" value="UniProtKB-UniRule"/>
</dbReference>
<dbReference type="PROSITE" id="PS51273">
    <property type="entry name" value="GATASE_TYPE_1"/>
    <property type="match status" value="1"/>
</dbReference>
<sequence>MFTSFPLEMEMIAIVDLGVGNLANVRKALKGVITSDPYEIEKAEKIVLPGVGNFGAVMERLHPLKDVILEGIKEGKPFLGICLGLQLLFEESEESPGSRGLEVFKGKVVKLKGVRVPHIGWNQVWIRKDCPLFRGIKSGSYFYFVHSYHVVPQDEDIIVATTDYGLDFVSAVCKDNVFAVQFHPEKSSRNGLKLLENFRRL</sequence>
<dbReference type="PANTHER" id="PTHR42701">
    <property type="entry name" value="IMIDAZOLE GLYCEROL PHOSPHATE SYNTHASE SUBUNIT HISH"/>
    <property type="match status" value="1"/>
</dbReference>
<dbReference type="EC" id="4.3.2.10" evidence="12"/>
<dbReference type="InterPro" id="IPR029062">
    <property type="entry name" value="Class_I_gatase-like"/>
</dbReference>
<evidence type="ECO:0000256" key="10">
    <source>
        <dbReference type="ARBA" id="ARBA00047838"/>
    </source>
</evidence>
<keyword evidence="15" id="KW-0328">Glycosyltransferase</keyword>
<dbReference type="HAMAP" id="MF_00278">
    <property type="entry name" value="HisH"/>
    <property type="match status" value="1"/>
</dbReference>
<dbReference type="Gene3D" id="3.40.50.880">
    <property type="match status" value="1"/>
</dbReference>
<evidence type="ECO:0000256" key="3">
    <source>
        <dbReference type="ARBA" id="ARBA00011152"/>
    </source>
</evidence>
<evidence type="ECO:0000256" key="9">
    <source>
        <dbReference type="ARBA" id="ARBA00023239"/>
    </source>
</evidence>
<accession>A0A161KEY4</accession>
<comment type="subunit">
    <text evidence="3 12">Heterodimer of HisH and HisF.</text>
</comment>
<reference evidence="16" key="1">
    <citation type="submission" date="2016-01" db="EMBL/GenBank/DDBJ databases">
        <authorList>
            <person name="Vorgias C.E."/>
        </authorList>
    </citation>
    <scope>NUCLEOTIDE SEQUENCE [LARGE SCALE GENOMIC DNA]</scope>
</reference>
<dbReference type="GO" id="GO:0005737">
    <property type="term" value="C:cytoplasm"/>
    <property type="evidence" value="ECO:0007669"/>
    <property type="project" value="UniProtKB-SubCell"/>
</dbReference>
<evidence type="ECO:0000313" key="15">
    <source>
        <dbReference type="EMBL" id="CUX78782.1"/>
    </source>
</evidence>